<dbReference type="SUPFAM" id="SSF51971">
    <property type="entry name" value="Nucleotide-binding domain"/>
    <property type="match status" value="1"/>
</dbReference>
<name>A0ABD3KWY6_EUCGL</name>
<sequence length="445" mass="49203">MKLLLLPPRPAVPPPCYAPRRRTRRRASPSMASLSTHHYPLAERPLRYAVLGAGFAGLSVAWHLLRHSPEKLHLRIDIYDESGIGGGASGIAGGLLHPYSPKVKLLWRGAECWKECLKLLNIAERVVDKRNSNSQNVELEWNLDESIIRRRGILRPAMDAKHLGILTNNAQNCLPFCKIESIDKDAAEALVPNIKVPFNSVFHMPEAVNIHPLCYLQALFLACQDLVEEMSTSSFGGKELYMHKKSIDRLSDFEGEYDAVIVCLGAKADLLPELSGRLPLRTCRGVIAHLQLPDNVGETYPDHSPSILSDAWLAVQGPRDILVGSTWEWKSRNYSSGVSAEEASTALKQLLPKASAIYPKIKDWSFVGAKAGIRAMPPLTSFGSLPILGRIDDLVVGNHSCKYWFFGGLGARGLLYHGLLGKLVAQAVLFNDETLLPVELTSWKR</sequence>
<dbReference type="Pfam" id="PF01266">
    <property type="entry name" value="DAO"/>
    <property type="match status" value="1"/>
</dbReference>
<evidence type="ECO:0000313" key="3">
    <source>
        <dbReference type="Proteomes" id="UP001634007"/>
    </source>
</evidence>
<dbReference type="Gene3D" id="3.50.50.60">
    <property type="entry name" value="FAD/NAD(P)-binding domain"/>
    <property type="match status" value="1"/>
</dbReference>
<dbReference type="Gene3D" id="3.30.9.10">
    <property type="entry name" value="D-Amino Acid Oxidase, subunit A, domain 2"/>
    <property type="match status" value="1"/>
</dbReference>
<dbReference type="EMBL" id="JBJKBG010000003">
    <property type="protein sequence ID" value="KAL3744244.1"/>
    <property type="molecule type" value="Genomic_DNA"/>
</dbReference>
<dbReference type="PANTHER" id="PTHR13847:SF261">
    <property type="entry name" value="FAD-DEPENDENT OXIDOREDUCTASE FAMILY PROTEIN"/>
    <property type="match status" value="1"/>
</dbReference>
<organism evidence="2 3">
    <name type="scientific">Eucalyptus globulus</name>
    <name type="common">Tasmanian blue gum</name>
    <dbReference type="NCBI Taxonomy" id="34317"/>
    <lineage>
        <taxon>Eukaryota</taxon>
        <taxon>Viridiplantae</taxon>
        <taxon>Streptophyta</taxon>
        <taxon>Embryophyta</taxon>
        <taxon>Tracheophyta</taxon>
        <taxon>Spermatophyta</taxon>
        <taxon>Magnoliopsida</taxon>
        <taxon>eudicotyledons</taxon>
        <taxon>Gunneridae</taxon>
        <taxon>Pentapetalae</taxon>
        <taxon>rosids</taxon>
        <taxon>malvids</taxon>
        <taxon>Myrtales</taxon>
        <taxon>Myrtaceae</taxon>
        <taxon>Myrtoideae</taxon>
        <taxon>Eucalypteae</taxon>
        <taxon>Eucalyptus</taxon>
    </lineage>
</organism>
<dbReference type="Proteomes" id="UP001634007">
    <property type="component" value="Unassembled WGS sequence"/>
</dbReference>
<dbReference type="InterPro" id="IPR036188">
    <property type="entry name" value="FAD/NAD-bd_sf"/>
</dbReference>
<protein>
    <recommendedName>
        <fullName evidence="1">FAD dependent oxidoreductase domain-containing protein</fullName>
    </recommendedName>
</protein>
<evidence type="ECO:0000259" key="1">
    <source>
        <dbReference type="Pfam" id="PF01266"/>
    </source>
</evidence>
<dbReference type="AlphaFoldDB" id="A0ABD3KWY6"/>
<accession>A0ABD3KWY6</accession>
<dbReference type="PANTHER" id="PTHR13847">
    <property type="entry name" value="SARCOSINE DEHYDROGENASE-RELATED"/>
    <property type="match status" value="1"/>
</dbReference>
<evidence type="ECO:0000313" key="2">
    <source>
        <dbReference type="EMBL" id="KAL3744244.1"/>
    </source>
</evidence>
<comment type="caution">
    <text evidence="2">The sequence shown here is derived from an EMBL/GenBank/DDBJ whole genome shotgun (WGS) entry which is preliminary data.</text>
</comment>
<keyword evidence="3" id="KW-1185">Reference proteome</keyword>
<dbReference type="InterPro" id="IPR006076">
    <property type="entry name" value="FAD-dep_OxRdtase"/>
</dbReference>
<proteinExistence type="predicted"/>
<reference evidence="2 3" key="1">
    <citation type="submission" date="2024-11" db="EMBL/GenBank/DDBJ databases">
        <title>Chromosome-level genome assembly of Eucalyptus globulus Labill. provides insights into its genome evolution.</title>
        <authorList>
            <person name="Li X."/>
        </authorList>
    </citation>
    <scope>NUCLEOTIDE SEQUENCE [LARGE SCALE GENOMIC DNA]</scope>
    <source>
        <strain evidence="2">CL2024</strain>
        <tissue evidence="2">Fresh tender leaves</tissue>
    </source>
</reference>
<feature type="domain" description="FAD dependent oxidoreductase" evidence="1">
    <location>
        <begin position="48"/>
        <end position="426"/>
    </location>
</feature>
<gene>
    <name evidence="2" type="ORF">ACJRO7_013493</name>
</gene>